<keyword evidence="2" id="KW-1185">Reference proteome</keyword>
<name>A0A8H6Z1M6_9AGAR</name>
<dbReference type="EMBL" id="JACAZH010000005">
    <property type="protein sequence ID" value="KAF7367685.1"/>
    <property type="molecule type" value="Genomic_DNA"/>
</dbReference>
<dbReference type="AlphaFoldDB" id="A0A8H6Z1M6"/>
<proteinExistence type="predicted"/>
<comment type="caution">
    <text evidence="1">The sequence shown here is derived from an EMBL/GenBank/DDBJ whole genome shotgun (WGS) entry which is preliminary data.</text>
</comment>
<reference evidence="1" key="1">
    <citation type="submission" date="2020-05" db="EMBL/GenBank/DDBJ databases">
        <title>Mycena genomes resolve the evolution of fungal bioluminescence.</title>
        <authorList>
            <person name="Tsai I.J."/>
        </authorList>
    </citation>
    <scope>NUCLEOTIDE SEQUENCE</scope>
    <source>
        <strain evidence="1">160909Yilan</strain>
    </source>
</reference>
<evidence type="ECO:0000313" key="2">
    <source>
        <dbReference type="Proteomes" id="UP000623467"/>
    </source>
</evidence>
<gene>
    <name evidence="1" type="ORF">MSAN_00832200</name>
</gene>
<accession>A0A8H6Z1M6</accession>
<dbReference type="OrthoDB" id="3062381at2759"/>
<sequence>MSLSLCDPLTRVLPAETASGPFGIACSVVVAAYLQGMEGNSAVDSCSLVGSRLLFQGAAVSVRNGKIYDTHVGLFDRPPPRRLFCEIDASVDTFCPDLIVQIAHRFDKVEFDHYDRHSKVSIPLDIHLRVLSAASNITECAAAYLLFDSGSYQISSDLRATLPKLTSLIIKPNDFASNNCDARVLHFLTLPVLRVLQISCSASQGPELWAFLSRSSPPLVGLTIYTGDSIWSRETIEKCLQLIPTLSSLTLRGSENFFQDDFIAVLVDAPSNILLPNLANFCIYVRDSLPDESWFSRLVAMLWIRRMDPGPAVKLQSFVLTFVGEFYFGDYHPWPEDMKTCDILVEDGMEMDPLELFCNTDRE</sequence>
<dbReference type="Proteomes" id="UP000623467">
    <property type="component" value="Unassembled WGS sequence"/>
</dbReference>
<protein>
    <submittedName>
        <fullName evidence="1">Uncharacterized protein</fullName>
    </submittedName>
</protein>
<evidence type="ECO:0000313" key="1">
    <source>
        <dbReference type="EMBL" id="KAF7367685.1"/>
    </source>
</evidence>
<organism evidence="1 2">
    <name type="scientific">Mycena sanguinolenta</name>
    <dbReference type="NCBI Taxonomy" id="230812"/>
    <lineage>
        <taxon>Eukaryota</taxon>
        <taxon>Fungi</taxon>
        <taxon>Dikarya</taxon>
        <taxon>Basidiomycota</taxon>
        <taxon>Agaricomycotina</taxon>
        <taxon>Agaricomycetes</taxon>
        <taxon>Agaricomycetidae</taxon>
        <taxon>Agaricales</taxon>
        <taxon>Marasmiineae</taxon>
        <taxon>Mycenaceae</taxon>
        <taxon>Mycena</taxon>
    </lineage>
</organism>